<name>A0A845SKF8_9GAMM</name>
<dbReference type="RefSeq" id="WP_162368470.1">
    <property type="nucleotide sequence ID" value="NZ_WUBS01000021.1"/>
</dbReference>
<reference evidence="1 2" key="1">
    <citation type="submission" date="2019-12" db="EMBL/GenBank/DDBJ databases">
        <authorList>
            <person name="Lee S.D."/>
        </authorList>
    </citation>
    <scope>NUCLEOTIDE SEQUENCE [LARGE SCALE GENOMIC DNA]</scope>
    <source>
        <strain evidence="1 2">SAP-6</strain>
    </source>
</reference>
<dbReference type="AlphaFoldDB" id="A0A845SKF8"/>
<dbReference type="EMBL" id="WUBS01000021">
    <property type="protein sequence ID" value="NDL65763.1"/>
    <property type="molecule type" value="Genomic_DNA"/>
</dbReference>
<evidence type="ECO:0008006" key="3">
    <source>
        <dbReference type="Google" id="ProtNLM"/>
    </source>
</evidence>
<gene>
    <name evidence="1" type="ORF">GRH90_23805</name>
</gene>
<organism evidence="1 2">
    <name type="scientific">Acerihabitans arboris</name>
    <dbReference type="NCBI Taxonomy" id="2691583"/>
    <lineage>
        <taxon>Bacteria</taxon>
        <taxon>Pseudomonadati</taxon>
        <taxon>Pseudomonadota</taxon>
        <taxon>Gammaproteobacteria</taxon>
        <taxon>Enterobacterales</taxon>
        <taxon>Pectobacteriaceae</taxon>
        <taxon>Acerihabitans</taxon>
    </lineage>
</organism>
<accession>A0A845SKF8</accession>
<dbReference type="Proteomes" id="UP000461443">
    <property type="component" value="Unassembled WGS sequence"/>
</dbReference>
<evidence type="ECO:0000313" key="2">
    <source>
        <dbReference type="Proteomes" id="UP000461443"/>
    </source>
</evidence>
<keyword evidence="2" id="KW-1185">Reference proteome</keyword>
<protein>
    <recommendedName>
        <fullName evidence="3">Cthe-2314-like HEPN domain-containing protein</fullName>
    </recommendedName>
</protein>
<evidence type="ECO:0000313" key="1">
    <source>
        <dbReference type="EMBL" id="NDL65763.1"/>
    </source>
</evidence>
<sequence length="322" mass="37312">MKQRNEEGSQRIMVENGKITDEQDRRYAVLANAVTLIANESLVLAQYEATAQQGQFAKLCLESDKGVFDKRVNQVIEHLGGPPEFYIVTEDQEQKIPPGDNYPEAVMREVFSVFSRARKSVIRAHLFQAGSSLITAHPNLLNFPDNPTKQVWFIEQAQAAFWEHAEAAYIWLYSFWDRLGQVLDFSFFNIRKFDQNGFTSVMDRIHLNAVPMDDLLKNSTSWKRLRSFQTSEKEDGLKWLLQRRNLIVHSLHLHPVQTNEESVFKSQYNHLEIAYRDKLRPKSPEEEAGLLLGQLNKAGDLFNDFLTVVEFSPSRKQDRFLF</sequence>
<reference evidence="1 2" key="2">
    <citation type="submission" date="2020-02" db="EMBL/GenBank/DDBJ databases">
        <title>The new genus of Enterobacteriales.</title>
        <authorList>
            <person name="Kim I.S."/>
        </authorList>
    </citation>
    <scope>NUCLEOTIDE SEQUENCE [LARGE SCALE GENOMIC DNA]</scope>
    <source>
        <strain evidence="1 2">SAP-6</strain>
    </source>
</reference>
<proteinExistence type="predicted"/>
<comment type="caution">
    <text evidence="1">The sequence shown here is derived from an EMBL/GenBank/DDBJ whole genome shotgun (WGS) entry which is preliminary data.</text>
</comment>